<evidence type="ECO:0000313" key="10">
    <source>
        <dbReference type="Proteomes" id="UP001165565"/>
    </source>
</evidence>
<dbReference type="AlphaFoldDB" id="A0AA41Z725"/>
<feature type="transmembrane region" description="Helical" evidence="7">
    <location>
        <begin position="101"/>
        <end position="123"/>
    </location>
</feature>
<feature type="transmembrane region" description="Helical" evidence="7">
    <location>
        <begin position="49"/>
        <end position="70"/>
    </location>
</feature>
<feature type="region of interest" description="Disordered" evidence="6">
    <location>
        <begin position="375"/>
        <end position="413"/>
    </location>
</feature>
<dbReference type="PANTHER" id="PTHR23504:SF15">
    <property type="entry name" value="MAJOR FACILITATOR SUPERFAMILY (MFS) PROFILE DOMAIN-CONTAINING PROTEIN"/>
    <property type="match status" value="1"/>
</dbReference>
<dbReference type="SUPFAM" id="SSF103473">
    <property type="entry name" value="MFS general substrate transporter"/>
    <property type="match status" value="1"/>
</dbReference>
<name>A0AA41Z725_9SPHN</name>
<evidence type="ECO:0000313" key="9">
    <source>
        <dbReference type="EMBL" id="MCW6535207.1"/>
    </source>
</evidence>
<dbReference type="Pfam" id="PF07690">
    <property type="entry name" value="MFS_1"/>
    <property type="match status" value="1"/>
</dbReference>
<dbReference type="PROSITE" id="PS50850">
    <property type="entry name" value="MFS"/>
    <property type="match status" value="1"/>
</dbReference>
<dbReference type="GO" id="GO:0016020">
    <property type="term" value="C:membrane"/>
    <property type="evidence" value="ECO:0007669"/>
    <property type="project" value="UniProtKB-SubCell"/>
</dbReference>
<evidence type="ECO:0000256" key="6">
    <source>
        <dbReference type="SAM" id="MobiDB-lite"/>
    </source>
</evidence>
<proteinExistence type="predicted"/>
<evidence type="ECO:0000259" key="8">
    <source>
        <dbReference type="PROSITE" id="PS50850"/>
    </source>
</evidence>
<evidence type="ECO:0000256" key="4">
    <source>
        <dbReference type="ARBA" id="ARBA00022989"/>
    </source>
</evidence>
<comment type="subcellular location">
    <subcellularLocation>
        <location evidence="1">Membrane</location>
        <topology evidence="1">Multi-pass membrane protein</topology>
    </subcellularLocation>
</comment>
<dbReference type="PRINTS" id="PR01035">
    <property type="entry name" value="TCRTETA"/>
</dbReference>
<dbReference type="InterPro" id="IPR036259">
    <property type="entry name" value="MFS_trans_sf"/>
</dbReference>
<feature type="transmembrane region" description="Helical" evidence="7">
    <location>
        <begin position="252"/>
        <end position="271"/>
    </location>
</feature>
<feature type="transmembrane region" description="Helical" evidence="7">
    <location>
        <begin position="135"/>
        <end position="158"/>
    </location>
</feature>
<keyword evidence="10" id="KW-1185">Reference proteome</keyword>
<evidence type="ECO:0000256" key="5">
    <source>
        <dbReference type="ARBA" id="ARBA00023136"/>
    </source>
</evidence>
<dbReference type="Gene3D" id="1.20.1250.20">
    <property type="entry name" value="MFS general substrate transporter like domains"/>
    <property type="match status" value="1"/>
</dbReference>
<dbReference type="EMBL" id="JANFAV010000006">
    <property type="protein sequence ID" value="MCW6535207.1"/>
    <property type="molecule type" value="Genomic_DNA"/>
</dbReference>
<feature type="transmembrane region" description="Helical" evidence="7">
    <location>
        <begin position="340"/>
        <end position="359"/>
    </location>
</feature>
<feature type="transmembrane region" description="Helical" evidence="7">
    <location>
        <begin position="77"/>
        <end position="95"/>
    </location>
</feature>
<dbReference type="InterPro" id="IPR011701">
    <property type="entry name" value="MFS"/>
</dbReference>
<reference evidence="9" key="1">
    <citation type="submission" date="2022-06" db="EMBL/GenBank/DDBJ databases">
        <title>Sphingomonas sp. nov. isolated from rhizosphere soil of tomato.</title>
        <authorList>
            <person name="Dong H."/>
            <person name="Gao R."/>
        </authorList>
    </citation>
    <scope>NUCLEOTIDE SEQUENCE</scope>
    <source>
        <strain evidence="9">MMSM24</strain>
    </source>
</reference>
<feature type="transmembrane region" description="Helical" evidence="7">
    <location>
        <begin position="204"/>
        <end position="232"/>
    </location>
</feature>
<keyword evidence="2" id="KW-0813">Transport</keyword>
<keyword evidence="4 7" id="KW-1133">Transmembrane helix</keyword>
<feature type="transmembrane region" description="Helical" evidence="7">
    <location>
        <begin position="283"/>
        <end position="301"/>
    </location>
</feature>
<feature type="transmembrane region" description="Helical" evidence="7">
    <location>
        <begin position="164"/>
        <end position="183"/>
    </location>
</feature>
<dbReference type="PANTHER" id="PTHR23504">
    <property type="entry name" value="MAJOR FACILITATOR SUPERFAMILY DOMAIN-CONTAINING PROTEIN 10"/>
    <property type="match status" value="1"/>
</dbReference>
<evidence type="ECO:0000256" key="3">
    <source>
        <dbReference type="ARBA" id="ARBA00022692"/>
    </source>
</evidence>
<gene>
    <name evidence="9" type="ORF">NEE01_10455</name>
</gene>
<dbReference type="InterPro" id="IPR020846">
    <property type="entry name" value="MFS_dom"/>
</dbReference>
<protein>
    <submittedName>
        <fullName evidence="9">MFS transporter</fullName>
    </submittedName>
</protein>
<dbReference type="GO" id="GO:0022857">
    <property type="term" value="F:transmembrane transporter activity"/>
    <property type="evidence" value="ECO:0007669"/>
    <property type="project" value="InterPro"/>
</dbReference>
<keyword evidence="5 7" id="KW-0472">Membrane</keyword>
<evidence type="ECO:0000256" key="7">
    <source>
        <dbReference type="SAM" id="Phobius"/>
    </source>
</evidence>
<feature type="domain" description="Major facilitator superfamily (MFS) profile" evidence="8">
    <location>
        <begin position="7"/>
        <end position="413"/>
    </location>
</feature>
<evidence type="ECO:0000256" key="2">
    <source>
        <dbReference type="ARBA" id="ARBA00022448"/>
    </source>
</evidence>
<accession>A0AA41Z725</accession>
<comment type="caution">
    <text evidence="9">The sequence shown here is derived from an EMBL/GenBank/DDBJ whole genome shotgun (WGS) entry which is preliminary data.</text>
</comment>
<keyword evidence="3 7" id="KW-0812">Transmembrane</keyword>
<feature type="transmembrane region" description="Helical" evidence="7">
    <location>
        <begin position="307"/>
        <end position="328"/>
    </location>
</feature>
<sequence>MRFHHRAVPIALAAVLIDTIGFGIILPVLPSLIVHLAHVGLPDATRIGGYMLIAFATAQFFAGPVLGNLGDRLGRRAVLLAAMTAFAADYALMAVAPTIGWLFLGRIIAGITGATYGPVNAVLADVTPPDKRGATFGLVGAAFGAGFIIGPAIGGLLSTLGPRAPFIAAACLALANAATIALVMPETLPPERRRRFDWKQANVFGAFAPLFHAGGATPLLIATLIWQIAHMVYPATWAFYAEIALGWNGRQVGWSLAAVGGAMMIVQIFLTGRATKRFGEERTALIGLAIGAAEFALIAFATNGWQVYPLILIGALAGLVFPSINAILANRVDASHQGALQGGMASLSSIAAIVGPLVMTQSLAFGADRGLPRRGVPARRGAGGGRARDDLVRGGQAEGGAGVSPPILPSPLP</sequence>
<dbReference type="RefSeq" id="WP_265268882.1">
    <property type="nucleotide sequence ID" value="NZ_JANFAV010000006.1"/>
</dbReference>
<organism evidence="9 10">
    <name type="scientific">Sphingomonas lycopersici</name>
    <dbReference type="NCBI Taxonomy" id="2951807"/>
    <lineage>
        <taxon>Bacteria</taxon>
        <taxon>Pseudomonadati</taxon>
        <taxon>Pseudomonadota</taxon>
        <taxon>Alphaproteobacteria</taxon>
        <taxon>Sphingomonadales</taxon>
        <taxon>Sphingomonadaceae</taxon>
        <taxon>Sphingomonas</taxon>
    </lineage>
</organism>
<dbReference type="Proteomes" id="UP001165565">
    <property type="component" value="Unassembled WGS sequence"/>
</dbReference>
<evidence type="ECO:0000256" key="1">
    <source>
        <dbReference type="ARBA" id="ARBA00004141"/>
    </source>
</evidence>
<dbReference type="InterPro" id="IPR001958">
    <property type="entry name" value="Tet-R_TetA/multi-R_MdtG-like"/>
</dbReference>
<feature type="transmembrane region" description="Helical" evidence="7">
    <location>
        <begin position="7"/>
        <end position="29"/>
    </location>
</feature>